<feature type="compositionally biased region" description="Low complexity" evidence="1">
    <location>
        <begin position="327"/>
        <end position="350"/>
    </location>
</feature>
<dbReference type="Proteomes" id="UP000315891">
    <property type="component" value="Chromosome"/>
</dbReference>
<protein>
    <recommendedName>
        <fullName evidence="5">Transmembrane repetitive protein</fullName>
    </recommendedName>
</protein>
<dbReference type="EMBL" id="CP041742">
    <property type="protein sequence ID" value="QDQ72954.1"/>
    <property type="molecule type" value="Genomic_DNA"/>
</dbReference>
<keyword evidence="2" id="KW-0472">Membrane</keyword>
<feature type="region of interest" description="Disordered" evidence="1">
    <location>
        <begin position="145"/>
        <end position="240"/>
    </location>
</feature>
<feature type="region of interest" description="Disordered" evidence="1">
    <location>
        <begin position="298"/>
        <end position="438"/>
    </location>
</feature>
<evidence type="ECO:0000313" key="3">
    <source>
        <dbReference type="EMBL" id="QDQ72954.1"/>
    </source>
</evidence>
<feature type="compositionally biased region" description="Low complexity" evidence="1">
    <location>
        <begin position="298"/>
        <end position="319"/>
    </location>
</feature>
<keyword evidence="2" id="KW-0812">Transmembrane</keyword>
<gene>
    <name evidence="3" type="ORF">FNZ56_03215</name>
</gene>
<feature type="region of interest" description="Disordered" evidence="1">
    <location>
        <begin position="265"/>
        <end position="286"/>
    </location>
</feature>
<evidence type="ECO:0008006" key="5">
    <source>
        <dbReference type="Google" id="ProtNLM"/>
    </source>
</evidence>
<name>A0A516V375_9GAMM</name>
<keyword evidence="4" id="KW-1185">Reference proteome</keyword>
<feature type="transmembrane region" description="Helical" evidence="2">
    <location>
        <begin position="103"/>
        <end position="124"/>
    </location>
</feature>
<dbReference type="RefSeq" id="WP_143878467.1">
    <property type="nucleotide sequence ID" value="NZ_BAABLZ010000002.1"/>
</dbReference>
<evidence type="ECO:0000256" key="2">
    <source>
        <dbReference type="SAM" id="Phobius"/>
    </source>
</evidence>
<accession>A0A516V375</accession>
<feature type="compositionally biased region" description="Low complexity" evidence="1">
    <location>
        <begin position="160"/>
        <end position="177"/>
    </location>
</feature>
<feature type="compositionally biased region" description="Low complexity" evidence="1">
    <location>
        <begin position="265"/>
        <end position="275"/>
    </location>
</feature>
<proteinExistence type="predicted"/>
<sequence>MFSASDLISALLERPRSRLWFRAADARPAGEFPPGWRAWFAAMRERIDAVRGATAEAIVAIFLGRELARPAPRSPLLNDWQSFAALWRQQWHPASEDQRRHRIVALTTTLLVHLVLFVLLLWLATVRIGIAPPPQGEDVVQVEYIGEGTPDSPGGGAKESAAPATQTQAKPAASPAAAQPPAPASSVATSEQPPAQTPAEAMPLPDQPLVVTETPLPDPRFALPPTSPPQLQPTPAQPRIEVPLQSRAVPLAEQPQPLPNVATPQLQAQQATPTLRANTPALSAREIPLRQALPQVATPALQATKPATAPTLQAQAPLQSRAVPLQPGTTTTLAPGAAPATAPSSAPSGPVDIAKRQPSSGTLANTATPGSGPSTAAKPGAWLTPKRGDDWGDSTRNRPGANAGDKQGLLNSDGTPRLPAGNSPEPGGGYPPGYDTWTREAIDRNGTWLKRPPNDYTPTRFDQYWLPRETLLEEWVRKGIKQTEIPIPGTSKKIHCVISILQLGGGCYVTDPNMKDQEAVARPPPDIPWKPDLQEDQDSLKKPPQP</sequence>
<evidence type="ECO:0000256" key="1">
    <source>
        <dbReference type="SAM" id="MobiDB-lite"/>
    </source>
</evidence>
<feature type="compositionally biased region" description="Pro residues" evidence="1">
    <location>
        <begin position="225"/>
        <end position="236"/>
    </location>
</feature>
<feature type="compositionally biased region" description="Polar residues" evidence="1">
    <location>
        <begin position="357"/>
        <end position="374"/>
    </location>
</feature>
<dbReference type="OrthoDB" id="6008404at2"/>
<dbReference type="AlphaFoldDB" id="A0A516V375"/>
<feature type="compositionally biased region" description="Basic and acidic residues" evidence="1">
    <location>
        <begin position="386"/>
        <end position="396"/>
    </location>
</feature>
<evidence type="ECO:0000313" key="4">
    <source>
        <dbReference type="Proteomes" id="UP000315891"/>
    </source>
</evidence>
<feature type="region of interest" description="Disordered" evidence="1">
    <location>
        <begin position="515"/>
        <end position="546"/>
    </location>
</feature>
<keyword evidence="2" id="KW-1133">Transmembrane helix</keyword>
<organism evidence="3 4">
    <name type="scientific">Pseudoluteimonas lycopersici</name>
    <dbReference type="NCBI Taxonomy" id="1324796"/>
    <lineage>
        <taxon>Bacteria</taxon>
        <taxon>Pseudomonadati</taxon>
        <taxon>Pseudomonadota</taxon>
        <taxon>Gammaproteobacteria</taxon>
        <taxon>Lysobacterales</taxon>
        <taxon>Lysobacteraceae</taxon>
        <taxon>Pseudoluteimonas</taxon>
    </lineage>
</organism>
<reference evidence="3 4" key="1">
    <citation type="submission" date="2019-07" db="EMBL/GenBank/DDBJ databases">
        <title>Lysobacter weifangensis sp. nov., isolated from bensulfuron-methyl contaminated farmland soil.</title>
        <authorList>
            <person name="Zhao H."/>
        </authorList>
    </citation>
    <scope>NUCLEOTIDE SEQUENCE [LARGE SCALE GENOMIC DNA]</scope>
    <source>
        <strain evidence="3 4">CC-Bw-6</strain>
    </source>
</reference>